<evidence type="ECO:0000256" key="1">
    <source>
        <dbReference type="SAM" id="MobiDB-lite"/>
    </source>
</evidence>
<dbReference type="STRING" id="1555241.A0A4P9X2W7"/>
<keyword evidence="4" id="KW-1185">Reference proteome</keyword>
<feature type="region of interest" description="Disordered" evidence="1">
    <location>
        <begin position="264"/>
        <end position="286"/>
    </location>
</feature>
<evidence type="ECO:0000313" key="4">
    <source>
        <dbReference type="Proteomes" id="UP000274922"/>
    </source>
</evidence>
<protein>
    <submittedName>
        <fullName evidence="3">Uncharacterized protein</fullName>
    </submittedName>
</protein>
<feature type="chain" id="PRO_5020254267" evidence="2">
    <location>
        <begin position="34"/>
        <end position="411"/>
    </location>
</feature>
<keyword evidence="2" id="KW-0732">Signal</keyword>
<proteinExistence type="predicted"/>
<reference evidence="4" key="1">
    <citation type="journal article" date="2018" name="Nat. Microbiol.">
        <title>Leveraging single-cell genomics to expand the fungal tree of life.</title>
        <authorList>
            <person name="Ahrendt S.R."/>
            <person name="Quandt C.A."/>
            <person name="Ciobanu D."/>
            <person name="Clum A."/>
            <person name="Salamov A."/>
            <person name="Andreopoulos B."/>
            <person name="Cheng J.F."/>
            <person name="Woyke T."/>
            <person name="Pelin A."/>
            <person name="Henrissat B."/>
            <person name="Reynolds N.K."/>
            <person name="Benny G.L."/>
            <person name="Smith M.E."/>
            <person name="James T.Y."/>
            <person name="Grigoriev I.V."/>
        </authorList>
    </citation>
    <scope>NUCLEOTIDE SEQUENCE [LARGE SCALE GENOMIC DNA]</scope>
    <source>
        <strain evidence="4">ATCC 52028</strain>
    </source>
</reference>
<dbReference type="EMBL" id="ML014306">
    <property type="protein sequence ID" value="RKO99226.1"/>
    <property type="molecule type" value="Genomic_DNA"/>
</dbReference>
<feature type="region of interest" description="Disordered" evidence="1">
    <location>
        <begin position="209"/>
        <end position="252"/>
    </location>
</feature>
<feature type="signal peptide" evidence="2">
    <location>
        <begin position="1"/>
        <end position="33"/>
    </location>
</feature>
<dbReference type="Proteomes" id="UP000274922">
    <property type="component" value="Unassembled WGS sequence"/>
</dbReference>
<accession>A0A4P9X2W7</accession>
<sequence>MLGNAGQRLPGQRLSGLVMVLLMMFHFSIAVLAGPLPKPPRASIADATDISDASEWSWLQSYEFRNVVNGLVEAFYFTVDDDKRTVLEDKSIHFTHSLEKKFPRWSQRVALFRETMQNPNQFDKDVLEWVSTCPAMAKMDATIKQDRSDVIVVAMRQALAINLAYLYREAQHHFHKIHQDIDRVLSADNDLAGLNDWMARIDAYRVDDSNAGNGQDAARPGSPGFPGLPGLPRSPDLPPVSPQITPSPPVSPTGIGFLSKSLSWGNSAPSSGPSSPSSPSRPRWLPSSPLSSPMVSVFFQKSLLEPTAQEQASFPKTNIKHLTLAELKTMTKELETKQTLLRRLAVILQNVDDPPNWFGTWVAQFSWSVDELPDYTSVVETSEQKLLYHLQLLDLGSASQTEMRSPKLTNW</sequence>
<gene>
    <name evidence="3" type="ORF">CXG81DRAFT_20660</name>
</gene>
<evidence type="ECO:0000313" key="3">
    <source>
        <dbReference type="EMBL" id="RKO99226.1"/>
    </source>
</evidence>
<evidence type="ECO:0000256" key="2">
    <source>
        <dbReference type="SAM" id="SignalP"/>
    </source>
</evidence>
<organism evidence="3 4">
    <name type="scientific">Caulochytrium protostelioides</name>
    <dbReference type="NCBI Taxonomy" id="1555241"/>
    <lineage>
        <taxon>Eukaryota</taxon>
        <taxon>Fungi</taxon>
        <taxon>Fungi incertae sedis</taxon>
        <taxon>Chytridiomycota</taxon>
        <taxon>Chytridiomycota incertae sedis</taxon>
        <taxon>Chytridiomycetes</taxon>
        <taxon>Caulochytriales</taxon>
        <taxon>Caulochytriaceae</taxon>
        <taxon>Caulochytrium</taxon>
    </lineage>
</organism>
<dbReference type="AlphaFoldDB" id="A0A4P9X2W7"/>
<feature type="compositionally biased region" description="Pro residues" evidence="1">
    <location>
        <begin position="235"/>
        <end position="251"/>
    </location>
</feature>
<name>A0A4P9X2W7_9FUNG</name>